<feature type="compositionally biased region" description="Basic and acidic residues" evidence="1">
    <location>
        <begin position="92"/>
        <end position="102"/>
    </location>
</feature>
<feature type="region of interest" description="Disordered" evidence="1">
    <location>
        <begin position="331"/>
        <end position="366"/>
    </location>
</feature>
<reference evidence="3 4" key="1">
    <citation type="submission" date="2024-10" db="EMBL/GenBank/DDBJ databases">
        <title>Updated reference genomes for cyclostephanoid diatoms.</title>
        <authorList>
            <person name="Roberts W.R."/>
            <person name="Alverson A.J."/>
        </authorList>
    </citation>
    <scope>NUCLEOTIDE SEQUENCE [LARGE SCALE GENOMIC DNA]</scope>
    <source>
        <strain evidence="3 4">AJA010-31</strain>
    </source>
</reference>
<feature type="region of interest" description="Disordered" evidence="1">
    <location>
        <begin position="640"/>
        <end position="707"/>
    </location>
</feature>
<feature type="compositionally biased region" description="Polar residues" evidence="1">
    <location>
        <begin position="124"/>
        <end position="143"/>
    </location>
</feature>
<feature type="region of interest" description="Disordered" evidence="1">
    <location>
        <begin position="429"/>
        <end position="452"/>
    </location>
</feature>
<feature type="compositionally biased region" description="Polar residues" evidence="1">
    <location>
        <begin position="16"/>
        <end position="34"/>
    </location>
</feature>
<keyword evidence="4" id="KW-1185">Reference proteome</keyword>
<dbReference type="SUPFAM" id="SSF53474">
    <property type="entry name" value="alpha/beta-Hydrolases"/>
    <property type="match status" value="1"/>
</dbReference>
<dbReference type="InterPro" id="IPR002921">
    <property type="entry name" value="Fungal_lipase-type"/>
</dbReference>
<feature type="region of interest" description="Disordered" evidence="1">
    <location>
        <begin position="260"/>
        <end position="292"/>
    </location>
</feature>
<feature type="region of interest" description="Disordered" evidence="1">
    <location>
        <begin position="205"/>
        <end position="230"/>
    </location>
</feature>
<dbReference type="InterPro" id="IPR029058">
    <property type="entry name" value="AB_hydrolase_fold"/>
</dbReference>
<feature type="region of interest" description="Disordered" evidence="1">
    <location>
        <begin position="86"/>
        <end position="151"/>
    </location>
</feature>
<feature type="compositionally biased region" description="Low complexity" evidence="1">
    <location>
        <begin position="47"/>
        <end position="56"/>
    </location>
</feature>
<dbReference type="PANTHER" id="PTHR45856:SF11">
    <property type="entry name" value="FUNGAL LIPASE-LIKE DOMAIN-CONTAINING PROTEIN"/>
    <property type="match status" value="1"/>
</dbReference>
<evidence type="ECO:0000256" key="1">
    <source>
        <dbReference type="SAM" id="MobiDB-lite"/>
    </source>
</evidence>
<feature type="compositionally biased region" description="Low complexity" evidence="1">
    <location>
        <begin position="331"/>
        <end position="342"/>
    </location>
</feature>
<feature type="compositionally biased region" description="Polar residues" evidence="1">
    <location>
        <begin position="644"/>
        <end position="676"/>
    </location>
</feature>
<gene>
    <name evidence="3" type="ORF">ACHAWO_012207</name>
</gene>
<feature type="compositionally biased region" description="Acidic residues" evidence="1">
    <location>
        <begin position="681"/>
        <end position="690"/>
    </location>
</feature>
<dbReference type="Gene3D" id="3.40.50.1820">
    <property type="entry name" value="alpha/beta hydrolase"/>
    <property type="match status" value="1"/>
</dbReference>
<proteinExistence type="predicted"/>
<dbReference type="Proteomes" id="UP001530400">
    <property type="component" value="Unassembled WGS sequence"/>
</dbReference>
<feature type="compositionally biased region" description="Basic and acidic residues" evidence="1">
    <location>
        <begin position="269"/>
        <end position="285"/>
    </location>
</feature>
<evidence type="ECO:0000259" key="2">
    <source>
        <dbReference type="Pfam" id="PF01764"/>
    </source>
</evidence>
<dbReference type="PANTHER" id="PTHR45856">
    <property type="entry name" value="ALPHA/BETA-HYDROLASES SUPERFAMILY PROTEIN"/>
    <property type="match status" value="1"/>
</dbReference>
<dbReference type="EMBL" id="JALLPJ020001179">
    <property type="protein sequence ID" value="KAL3774770.1"/>
    <property type="molecule type" value="Genomic_DNA"/>
</dbReference>
<sequence length="1152" mass="128305">MYVDDHKPIGHKPTKSLPSYNRSLTDPQDVSTKSKPARLASRHSDLSESSLRNSSLVSENNAIDVSWFAEQGLMSKQSFRVYKKELKKQRRATKESDADRSSKGSLTTKSAQGSAAEAERHASDFTSNSENSNLDGSKLSESSKGMIDGSKSFSEPCAKSLGNRFTHDARSTVPTDIGQTLDIAKKRVSGVSALGMMGCSFKKSLAEDGSDTDSSDNREDEFGVPPAFESIPISETNQVSRRVSALGMVGCSFRNMLAEELDDSSSDENQERIESGSSENSDRHQSFFTARTLSDQEHTVNDCRKNEKTRKTSFKSSLKTIQSEIECSQYASDSGSSSCSVSESDERGTTANSRHNNKHGDTKPFTSSLVCQNSIIEPSWFASRGLMSKNSYKKYEREMKAQDTSHGILPTKETSDVYIKGFGQKLKRRATHGPEAISKRSPVSKKSQSLPNSLPISLDDGIQSIAELFLRSVATSSESEKNTAFANLLLNNREIEVLNQIAKRLSLYTKNDNSDDEFFNDDEIESSEIITSAIESIPQSNSVNSSYSDEDGNVEAPLESISLENQNRMSDLSCLHSNEASTIRAPSPDPTDSIAMTCSKEHAECRPRNDENEVESIVEMSTEQREELMKIEVEDISFSEDTSKQMQETQQQIDSESTLEASSKAEQSVQSFQLHSIPSGDESDDDADETECPRVSITQNDQKDHLIEDTSLARPIQEGHQEANITETNLLDEGLSHLSMAMLALLYRKLREMSLLGHVSVKLRDIDVNSYQAISRQKESLRRGLMTEEEKRKGLLDRTRTASFIIRAVLDECQMFKESTDLLHLNPIDRVTASYDASILEEINSWVETQNGDPFGNDSLMKSLIDNEVEVVWFSDRHPNDLIYGIFVNRQTKTVTVAFRGEESAFARVKDSAMSSYPNPIADEAYAGNTPTIRLRSAVSEELLRVRRDTSQTAVEYIRDKVAAIGKELVGDGGAYHLSITGHGLAGGYATLLGFYLASDLTLELASAVRVFSFASSRVGCIDFQRAFQHLEDLGLILYARFTNQNDMVSLRPFFDVKGSWWFKDWYKHVGMHIHLYSASNISDCQPFGIEHRRESTLSDELLEMVKSYIYGQSSYSQISDYHHRMIVATKALNRPGCKGMSQRQLTCYALV</sequence>
<accession>A0ABD3NFX1</accession>
<evidence type="ECO:0000313" key="4">
    <source>
        <dbReference type="Proteomes" id="UP001530400"/>
    </source>
</evidence>
<dbReference type="AlphaFoldDB" id="A0ABD3NFX1"/>
<evidence type="ECO:0000313" key="3">
    <source>
        <dbReference type="EMBL" id="KAL3774770.1"/>
    </source>
</evidence>
<feature type="region of interest" description="Disordered" evidence="1">
    <location>
        <begin position="1"/>
        <end position="56"/>
    </location>
</feature>
<comment type="caution">
    <text evidence="3">The sequence shown here is derived from an EMBL/GenBank/DDBJ whole genome shotgun (WGS) entry which is preliminary data.</text>
</comment>
<feature type="domain" description="Fungal lipase-type" evidence="2">
    <location>
        <begin position="954"/>
        <end position="1054"/>
    </location>
</feature>
<protein>
    <recommendedName>
        <fullName evidence="2">Fungal lipase-type domain-containing protein</fullName>
    </recommendedName>
</protein>
<name>A0ABD3NFX1_9STRA</name>
<dbReference type="InterPro" id="IPR051218">
    <property type="entry name" value="Sec_MonoDiacylglyc_Lipase"/>
</dbReference>
<organism evidence="3 4">
    <name type="scientific">Cyclotella atomus</name>
    <dbReference type="NCBI Taxonomy" id="382360"/>
    <lineage>
        <taxon>Eukaryota</taxon>
        <taxon>Sar</taxon>
        <taxon>Stramenopiles</taxon>
        <taxon>Ochrophyta</taxon>
        <taxon>Bacillariophyta</taxon>
        <taxon>Coscinodiscophyceae</taxon>
        <taxon>Thalassiosirophycidae</taxon>
        <taxon>Stephanodiscales</taxon>
        <taxon>Stephanodiscaceae</taxon>
        <taxon>Cyclotella</taxon>
    </lineage>
</organism>
<feature type="compositionally biased region" description="Polar residues" evidence="1">
    <location>
        <begin position="103"/>
        <end position="113"/>
    </location>
</feature>
<dbReference type="Pfam" id="PF01764">
    <property type="entry name" value="Lipase_3"/>
    <property type="match status" value="1"/>
</dbReference>